<evidence type="ECO:0000313" key="1">
    <source>
        <dbReference type="EMBL" id="QVV88047.1"/>
    </source>
</evidence>
<dbReference type="GeneID" id="65097913"/>
<protein>
    <submittedName>
        <fullName evidence="1">Methanogenesis marker 14 protein</fullName>
    </submittedName>
</protein>
<dbReference type="NCBIfam" id="TIGR03285">
    <property type="entry name" value="methan_mark_14"/>
    <property type="match status" value="1"/>
</dbReference>
<dbReference type="EMBL" id="CP075546">
    <property type="protein sequence ID" value="QVV88047.1"/>
    <property type="molecule type" value="Genomic_DNA"/>
</dbReference>
<proteinExistence type="predicted"/>
<organism evidence="1 2">
    <name type="scientific">Methanospirillum purgamenti</name>
    <dbReference type="NCBI Taxonomy" id="2834276"/>
    <lineage>
        <taxon>Archaea</taxon>
        <taxon>Methanobacteriati</taxon>
        <taxon>Methanobacteriota</taxon>
        <taxon>Stenosarchaea group</taxon>
        <taxon>Methanomicrobia</taxon>
        <taxon>Methanomicrobiales</taxon>
        <taxon>Methanospirillaceae</taxon>
        <taxon>Methanospirillum</taxon>
    </lineage>
</organism>
<reference evidence="1 2" key="1">
    <citation type="submission" date="2021-05" db="EMBL/GenBank/DDBJ databases">
        <title>A novel Methanospirillum isolate from a pyrite-forming mixed culture.</title>
        <authorList>
            <person name="Bunk B."/>
            <person name="Sproer C."/>
            <person name="Spring S."/>
            <person name="Pester M."/>
        </authorList>
    </citation>
    <scope>NUCLEOTIDE SEQUENCE [LARGE SCALE GENOMIC DNA]</scope>
    <source>
        <strain evidence="1 2">J.3.6.1-F.2.7.3</strain>
    </source>
</reference>
<accession>A0A8E7EGN4</accession>
<dbReference type="Proteomes" id="UP000680656">
    <property type="component" value="Chromosome"/>
</dbReference>
<dbReference type="RefSeq" id="WP_214418864.1">
    <property type="nucleotide sequence ID" value="NZ_CP075546.1"/>
</dbReference>
<name>A0A8E7EGN4_9EURY</name>
<gene>
    <name evidence="1" type="ORF">KHC33_11975</name>
</gene>
<sequence length="532" mass="58652">MNIVIPGNLGKIRDYTENDGLFFLQYLLNLQIDIYIYMVFSRSQAKNICIVHDVPVPIIIAPGNVPEPEYKQKTYHIVLSIDVGNTTTDCIITGTNLETGIAYLINRNVRLMKDIPKPESGEEIFGQTLDGHVLSKKAVEVLVKDIIYKTISECSLDLNKELDFAVHSTGIVAEWESPDHINNYLGSITKGCLDAGIPMAKMRPVMTKSSLPEDDRKFSMLDKVQYTGSVAGVIPATGLSGEDLIANDMEGDLSLAGIKQAAVNTPIDFRNPCVSIDMGTILDGRITENVPKDRKDPYARTIGCFIGLGGAIADTLVKGTGQVDKKYGTAQEFLGDDVKTGFFSKKESGLCKDYSNKIHNLIQVEMVPHHRKKFGQVPIDPQIAENEKIAIIGVDCGEDFSHYHELQEIGREIYENKGLKNFTEVIDRVCAQLSLRMIDVAHKEGLLHENSVLGFSGRAIMSGRKPEYVLEGIIQRNLYPDPYDRLIFVSSALPRGASVMARCMGSLGNPKRPIGGNRGEGCILGRRKAFNA</sequence>
<dbReference type="Pfam" id="PF09887">
    <property type="entry name" value="DUF2114"/>
    <property type="match status" value="1"/>
</dbReference>
<dbReference type="InterPro" id="IPR008303">
    <property type="entry name" value="Methan_mark_14"/>
</dbReference>
<keyword evidence="2" id="KW-1185">Reference proteome</keyword>
<evidence type="ECO:0000313" key="2">
    <source>
        <dbReference type="Proteomes" id="UP000680656"/>
    </source>
</evidence>
<dbReference type="AlphaFoldDB" id="A0A8E7EGN4"/>
<dbReference type="KEGG" id="mrtj:KHC33_11975"/>